<evidence type="ECO:0000256" key="6">
    <source>
        <dbReference type="NCBIfam" id="TIGR01487"/>
    </source>
</evidence>
<protein>
    <recommendedName>
        <fullName evidence="5 6">Phosphoglycolate phosphatase</fullName>
        <shortName evidence="5">PGP</shortName>
        <shortName evidence="5">PGPase</shortName>
        <ecNumber evidence="5 6">3.1.3.18</ecNumber>
    </recommendedName>
</protein>
<dbReference type="InterPro" id="IPR006379">
    <property type="entry name" value="HAD-SF_hydro_IIB"/>
</dbReference>
<feature type="binding site" evidence="5">
    <location>
        <position position="181"/>
    </location>
    <ligand>
        <name>Mg(2+)</name>
        <dbReference type="ChEBI" id="CHEBI:18420"/>
    </ligand>
</feature>
<name>A0A1Y3GCR5_9EURY</name>
<keyword evidence="8" id="KW-1185">Reference proteome</keyword>
<dbReference type="RefSeq" id="WP_086637276.1">
    <property type="nucleotide sequence ID" value="NZ_MRZU01000003.1"/>
</dbReference>
<dbReference type="GO" id="GO:0008967">
    <property type="term" value="F:phosphoglycolate phosphatase activity"/>
    <property type="evidence" value="ECO:0007669"/>
    <property type="project" value="UniProtKB-UniRule"/>
</dbReference>
<feature type="active site" description="Nucleophile" evidence="5">
    <location>
        <position position="14"/>
    </location>
</feature>
<dbReference type="NCBIfam" id="TIGR01482">
    <property type="entry name" value="SPP-subfamily"/>
    <property type="match status" value="1"/>
</dbReference>
<dbReference type="InterPro" id="IPR036412">
    <property type="entry name" value="HAD-like_sf"/>
</dbReference>
<dbReference type="Proteomes" id="UP000195137">
    <property type="component" value="Unassembled WGS sequence"/>
</dbReference>
<dbReference type="SFLD" id="SFLDS00003">
    <property type="entry name" value="Haloacid_Dehalogenase"/>
    <property type="match status" value="1"/>
</dbReference>
<dbReference type="Gene3D" id="3.40.50.1000">
    <property type="entry name" value="HAD superfamily/HAD-like"/>
    <property type="match status" value="1"/>
</dbReference>
<dbReference type="Gene3D" id="3.90.1070.10">
    <property type="match status" value="1"/>
</dbReference>
<comment type="catalytic activity">
    <reaction evidence="5">
        <text>2-phosphoglycolate + H2O = glycolate + phosphate</text>
        <dbReference type="Rhea" id="RHEA:14369"/>
        <dbReference type="ChEBI" id="CHEBI:15377"/>
        <dbReference type="ChEBI" id="CHEBI:29805"/>
        <dbReference type="ChEBI" id="CHEBI:43474"/>
        <dbReference type="ChEBI" id="CHEBI:58033"/>
        <dbReference type="EC" id="3.1.3.18"/>
    </reaction>
</comment>
<keyword evidence="1 5" id="KW-0479">Metal-binding</keyword>
<reference evidence="7 8" key="1">
    <citation type="submission" date="2016-12" db="EMBL/GenBank/DDBJ databases">
        <title>Discovery of methanogenic haloarchaea.</title>
        <authorList>
            <person name="Sorokin D.Y."/>
            <person name="Makarova K.S."/>
            <person name="Abbas B."/>
            <person name="Ferrer M."/>
            <person name="Golyshin P.N."/>
        </authorList>
    </citation>
    <scope>NUCLEOTIDE SEQUENCE [LARGE SCALE GENOMIC DNA]</scope>
    <source>
        <strain evidence="7">AMET1</strain>
    </source>
</reference>
<comment type="function">
    <text evidence="5">Catalyzes the dephosphorylation of 2-phosphoglycolate.</text>
</comment>
<dbReference type="SFLD" id="SFLDG01140">
    <property type="entry name" value="C2.B:_Phosphomannomutase_and_P"/>
    <property type="match status" value="1"/>
</dbReference>
<dbReference type="OrthoDB" id="120822at2157"/>
<evidence type="ECO:0000256" key="4">
    <source>
        <dbReference type="ARBA" id="ARBA00023277"/>
    </source>
</evidence>
<comment type="caution">
    <text evidence="7">The sequence shown here is derived from an EMBL/GenBank/DDBJ whole genome shotgun (WGS) entry which is preliminary data.</text>
</comment>
<dbReference type="InterPro" id="IPR023214">
    <property type="entry name" value="HAD_sf"/>
</dbReference>
<evidence type="ECO:0000256" key="5">
    <source>
        <dbReference type="HAMAP-Rule" id="MF_01419"/>
    </source>
</evidence>
<dbReference type="NCBIfam" id="TIGR01487">
    <property type="entry name" value="Pglycolate_arch"/>
    <property type="match status" value="1"/>
</dbReference>
<organism evidence="7 8">
    <name type="scientific">Methanonatronarchaeum thermophilum</name>
    <dbReference type="NCBI Taxonomy" id="1927129"/>
    <lineage>
        <taxon>Archaea</taxon>
        <taxon>Methanobacteriati</taxon>
        <taxon>Methanobacteriota</taxon>
        <taxon>Methanonatronarchaeia</taxon>
        <taxon>Methanonatronarchaeales</taxon>
        <taxon>Methanonatronarchaeaceae</taxon>
        <taxon>Methanonatronarchaeum</taxon>
    </lineage>
</organism>
<dbReference type="SUPFAM" id="SSF56784">
    <property type="entry name" value="HAD-like"/>
    <property type="match status" value="1"/>
</dbReference>
<dbReference type="GO" id="GO:0000287">
    <property type="term" value="F:magnesium ion binding"/>
    <property type="evidence" value="ECO:0007669"/>
    <property type="project" value="InterPro"/>
</dbReference>
<feature type="binding site" evidence="5">
    <location>
        <position position="177"/>
    </location>
    <ligand>
        <name>Mg(2+)</name>
        <dbReference type="ChEBI" id="CHEBI:18420"/>
    </ligand>
</feature>
<comment type="similarity">
    <text evidence="5">Belongs to the archaeal SPP-like hydrolase family.</text>
</comment>
<evidence type="ECO:0000313" key="8">
    <source>
        <dbReference type="Proteomes" id="UP000195137"/>
    </source>
</evidence>
<sequence length="227" mass="24938">MNQPSGRIKAVAIDIDGTITDNQRRLSLSATKAIRRAIKNDIKIILATGNATCFARSTAILLGTNCPVIAENGGVINHGINDNQILADNKKVIEAFKHLKTKTEINEFKDHRYTEKAFAPTIAPNKVRKIIKDYDVEVIHTKFAIHIKNKNINKATALQKLTNQLNIPLEQTIAIGDSNNDIEMIEKAGTGIALGNSTKKLKQKADIKINKQNGQGVTTALKKLKII</sequence>
<proteinExistence type="inferred from homology"/>
<dbReference type="PROSITE" id="PS01229">
    <property type="entry name" value="COF_2"/>
    <property type="match status" value="1"/>
</dbReference>
<feature type="binding site" evidence="5">
    <location>
        <position position="14"/>
    </location>
    <ligand>
        <name>Mg(2+)</name>
        <dbReference type="ChEBI" id="CHEBI:18420"/>
    </ligand>
</feature>
<dbReference type="EMBL" id="MRZU01000003">
    <property type="protein sequence ID" value="OUJ19251.1"/>
    <property type="molecule type" value="Genomic_DNA"/>
</dbReference>
<evidence type="ECO:0000256" key="2">
    <source>
        <dbReference type="ARBA" id="ARBA00022801"/>
    </source>
</evidence>
<dbReference type="NCBIfam" id="NF002245">
    <property type="entry name" value="PRK01158.1"/>
    <property type="match status" value="1"/>
</dbReference>
<dbReference type="PANTHER" id="PTHR10000">
    <property type="entry name" value="PHOSPHOSERINE PHOSPHATASE"/>
    <property type="match status" value="1"/>
</dbReference>
<dbReference type="Pfam" id="PF08282">
    <property type="entry name" value="Hydrolase_3"/>
    <property type="match status" value="2"/>
</dbReference>
<dbReference type="InterPro" id="IPR006382">
    <property type="entry name" value="PGPase"/>
</dbReference>
<keyword evidence="4 5" id="KW-0119">Carbohydrate metabolism</keyword>
<dbReference type="GO" id="GO:0005829">
    <property type="term" value="C:cytosol"/>
    <property type="evidence" value="ECO:0007669"/>
    <property type="project" value="TreeGrafter"/>
</dbReference>
<dbReference type="PANTHER" id="PTHR10000:SF8">
    <property type="entry name" value="HAD SUPERFAMILY HYDROLASE-LIKE, TYPE 3"/>
    <property type="match status" value="1"/>
</dbReference>
<feature type="binding site" evidence="5">
    <location>
        <position position="16"/>
    </location>
    <ligand>
        <name>Mg(2+)</name>
        <dbReference type="ChEBI" id="CHEBI:18420"/>
    </ligand>
</feature>
<feature type="binding site" evidence="5">
    <location>
        <position position="154"/>
    </location>
    <ligand>
        <name>substrate</name>
    </ligand>
</feature>
<dbReference type="NCBIfam" id="TIGR01484">
    <property type="entry name" value="HAD-SF-IIB"/>
    <property type="match status" value="1"/>
</dbReference>
<evidence type="ECO:0000256" key="1">
    <source>
        <dbReference type="ARBA" id="ARBA00022723"/>
    </source>
</evidence>
<gene>
    <name evidence="7" type="ORF">AMET1_0905</name>
</gene>
<dbReference type="HAMAP" id="MF_01419">
    <property type="entry name" value="GPH_hydrolase_arch"/>
    <property type="match status" value="1"/>
</dbReference>
<evidence type="ECO:0000313" key="7">
    <source>
        <dbReference type="EMBL" id="OUJ19251.1"/>
    </source>
</evidence>
<dbReference type="AlphaFoldDB" id="A0A1Y3GCR5"/>
<dbReference type="EC" id="3.1.3.18" evidence="5 6"/>
<comment type="cofactor">
    <cofactor evidence="5">
        <name>Mg(2+)</name>
        <dbReference type="ChEBI" id="CHEBI:18420"/>
    </cofactor>
</comment>
<dbReference type="CDD" id="cd07514">
    <property type="entry name" value="HAD_Pase"/>
    <property type="match status" value="1"/>
</dbReference>
<keyword evidence="2 5" id="KW-0378">Hydrolase</keyword>
<keyword evidence="3 5" id="KW-0460">Magnesium</keyword>
<evidence type="ECO:0000256" key="3">
    <source>
        <dbReference type="ARBA" id="ARBA00022842"/>
    </source>
</evidence>
<accession>A0A1Y3GCR5</accession>